<dbReference type="SUPFAM" id="SSF50249">
    <property type="entry name" value="Nucleic acid-binding proteins"/>
    <property type="match status" value="1"/>
</dbReference>
<feature type="domain" description="MCM OB" evidence="2">
    <location>
        <begin position="358"/>
        <end position="423"/>
    </location>
</feature>
<organism evidence="3 4">
    <name type="scientific">Mikania micrantha</name>
    <name type="common">bitter vine</name>
    <dbReference type="NCBI Taxonomy" id="192012"/>
    <lineage>
        <taxon>Eukaryota</taxon>
        <taxon>Viridiplantae</taxon>
        <taxon>Streptophyta</taxon>
        <taxon>Embryophyta</taxon>
        <taxon>Tracheophyta</taxon>
        <taxon>Spermatophyta</taxon>
        <taxon>Magnoliopsida</taxon>
        <taxon>eudicotyledons</taxon>
        <taxon>Gunneridae</taxon>
        <taxon>Pentapetalae</taxon>
        <taxon>asterids</taxon>
        <taxon>campanulids</taxon>
        <taxon>Asterales</taxon>
        <taxon>Asteraceae</taxon>
        <taxon>Asteroideae</taxon>
        <taxon>Heliantheae alliance</taxon>
        <taxon>Eupatorieae</taxon>
        <taxon>Mikania</taxon>
    </lineage>
</organism>
<dbReference type="EMBL" id="SZYD01000017">
    <property type="protein sequence ID" value="KAD3068665.1"/>
    <property type="molecule type" value="Genomic_DNA"/>
</dbReference>
<keyword evidence="4" id="KW-1185">Reference proteome</keyword>
<feature type="compositionally biased region" description="Basic and acidic residues" evidence="1">
    <location>
        <begin position="116"/>
        <end position="125"/>
    </location>
</feature>
<dbReference type="GO" id="GO:0000427">
    <property type="term" value="C:plastid-encoded plastid RNA polymerase complex"/>
    <property type="evidence" value="ECO:0007669"/>
    <property type="project" value="InterPro"/>
</dbReference>
<dbReference type="InterPro" id="IPR044967">
    <property type="entry name" value="PTAC10"/>
</dbReference>
<dbReference type="GO" id="GO:0009507">
    <property type="term" value="C:chloroplast"/>
    <property type="evidence" value="ECO:0007669"/>
    <property type="project" value="TreeGrafter"/>
</dbReference>
<dbReference type="OrthoDB" id="1808683at2759"/>
<dbReference type="Gene3D" id="2.40.50.140">
    <property type="entry name" value="Nucleic acid-binding proteins"/>
    <property type="match status" value="1"/>
</dbReference>
<dbReference type="GO" id="GO:0003723">
    <property type="term" value="F:RNA binding"/>
    <property type="evidence" value="ECO:0007669"/>
    <property type="project" value="InterPro"/>
</dbReference>
<dbReference type="InterPro" id="IPR012340">
    <property type="entry name" value="NA-bd_OB-fold"/>
</dbReference>
<dbReference type="AlphaFoldDB" id="A0A5N6M417"/>
<evidence type="ECO:0000313" key="4">
    <source>
        <dbReference type="Proteomes" id="UP000326396"/>
    </source>
</evidence>
<dbReference type="PANTHER" id="PTHR36371">
    <property type="entry name" value="PROTEIN PLASTID TRANSCRIPTIONALLY ACTIVE 10"/>
    <property type="match status" value="1"/>
</dbReference>
<evidence type="ECO:0000313" key="3">
    <source>
        <dbReference type="EMBL" id="KAD3068665.1"/>
    </source>
</evidence>
<name>A0A5N6M417_9ASTR</name>
<evidence type="ECO:0000259" key="2">
    <source>
        <dbReference type="Pfam" id="PF17207"/>
    </source>
</evidence>
<evidence type="ECO:0000256" key="1">
    <source>
        <dbReference type="SAM" id="MobiDB-lite"/>
    </source>
</evidence>
<comment type="caution">
    <text evidence="3">The sequence shown here is derived from an EMBL/GenBank/DDBJ whole genome shotgun (WGS) entry which is preliminary data.</text>
</comment>
<feature type="region of interest" description="Disordered" evidence="1">
    <location>
        <begin position="97"/>
        <end position="135"/>
    </location>
</feature>
<reference evidence="3 4" key="1">
    <citation type="submission" date="2019-05" db="EMBL/GenBank/DDBJ databases">
        <title>Mikania micrantha, genome provides insights into the molecular mechanism of rapid growth.</title>
        <authorList>
            <person name="Liu B."/>
        </authorList>
    </citation>
    <scope>NUCLEOTIDE SEQUENCE [LARGE SCALE GENOMIC DNA]</scope>
    <source>
        <strain evidence="3">NLD-2019</strain>
        <tissue evidence="3">Leaf</tissue>
    </source>
</reference>
<dbReference type="InterPro" id="IPR033762">
    <property type="entry name" value="MCM_OB"/>
</dbReference>
<dbReference type="PANTHER" id="PTHR36371:SF1">
    <property type="entry name" value="PROTEIN PLASTID TRANSCRIPTIONALLY ACTIVE 10"/>
    <property type="match status" value="1"/>
</dbReference>
<proteinExistence type="predicted"/>
<dbReference type="Proteomes" id="UP000326396">
    <property type="component" value="Linkage Group LG7"/>
</dbReference>
<protein>
    <recommendedName>
        <fullName evidence="2">MCM OB domain-containing protein</fullName>
    </recommendedName>
</protein>
<sequence length="434" mass="48441">MIPYLYIYFKNQIFPPSQINCSFPTIYYVYGTNTDASTPSSDSSPAKHRAGRKTAPQQLPPPDHLEFRLPSSLVGNNFSLCILYFSLSLLLSPPPSLSLSDKPTRDRPPSSGNQKPETETGDRKQPPPPLPLSVIVATTTSPHPAQLYLSTSLSGLNLCHGLLYLRYAISLGIILGVKTYNENLKIRTNLGDGGEHNGDNEGVRGRGMVLSQRRRCRCVVVVLRDDGVGGGRSQQDIETEDEARRRNWIEGGWAPREEILTPEGEFTRTSLNEGEKVELKNPDSIEAFKMLRPSYTKKKMEELGLTEDEFYAKQFEIKGEIPAPLQTTWAGPPPVVEDATVGEVGCGGGGREACCGRSCGIERIPVFFEIVPMICMNATCSKKGRWTLLRQDINFAYWQRVRMQETSKEMPVGSLPRSLDAIRYIYIIWFDMIS</sequence>
<accession>A0A5N6M417</accession>
<dbReference type="Pfam" id="PF17207">
    <property type="entry name" value="MCM_OB"/>
    <property type="match status" value="1"/>
</dbReference>
<feature type="region of interest" description="Disordered" evidence="1">
    <location>
        <begin position="36"/>
        <end position="64"/>
    </location>
</feature>
<gene>
    <name evidence="3" type="ORF">E3N88_36545</name>
</gene>